<evidence type="ECO:0000259" key="2">
    <source>
        <dbReference type="Pfam" id="PF17919"/>
    </source>
</evidence>
<dbReference type="InterPro" id="IPR043502">
    <property type="entry name" value="DNA/RNA_pol_sf"/>
</dbReference>
<gene>
    <name evidence="3" type="ORF">QTP70_010201</name>
</gene>
<evidence type="ECO:0000256" key="1">
    <source>
        <dbReference type="SAM" id="MobiDB-lite"/>
    </source>
</evidence>
<evidence type="ECO:0000313" key="3">
    <source>
        <dbReference type="EMBL" id="KAK3507196.1"/>
    </source>
</evidence>
<proteinExistence type="predicted"/>
<evidence type="ECO:0000313" key="4">
    <source>
        <dbReference type="Proteomes" id="UP001274896"/>
    </source>
</evidence>
<keyword evidence="4" id="KW-1185">Reference proteome</keyword>
<dbReference type="EMBL" id="JAUCMX010000029">
    <property type="protein sequence ID" value="KAK3507196.1"/>
    <property type="molecule type" value="Genomic_DNA"/>
</dbReference>
<dbReference type="AlphaFoldDB" id="A0AAE0UIF0"/>
<dbReference type="PANTHER" id="PTHR34072">
    <property type="entry name" value="ENZYMATIC POLYPROTEIN-RELATED"/>
    <property type="match status" value="1"/>
</dbReference>
<feature type="region of interest" description="Disordered" evidence="1">
    <location>
        <begin position="83"/>
        <end position="120"/>
    </location>
</feature>
<dbReference type="Proteomes" id="UP001274896">
    <property type="component" value="Unassembled WGS sequence"/>
</dbReference>
<dbReference type="InterPro" id="IPR041577">
    <property type="entry name" value="RT_RNaseH_2"/>
</dbReference>
<name>A0AAE0UIF0_9TELE</name>
<accession>A0AAE0UIF0</accession>
<dbReference type="Gene3D" id="3.10.20.370">
    <property type="match status" value="1"/>
</dbReference>
<dbReference type="SUPFAM" id="SSF56672">
    <property type="entry name" value="DNA/RNA polymerases"/>
    <property type="match status" value="1"/>
</dbReference>
<feature type="domain" description="Reverse transcriptase/retrotransposon-derived protein RNase H-like" evidence="2">
    <location>
        <begin position="23"/>
        <end position="83"/>
    </location>
</feature>
<feature type="region of interest" description="Disordered" evidence="1">
    <location>
        <begin position="1"/>
        <end position="30"/>
    </location>
</feature>
<protein>
    <recommendedName>
        <fullName evidence="2">Reverse transcriptase/retrotransposon-derived protein RNase H-like domain-containing protein</fullName>
    </recommendedName>
</protein>
<dbReference type="Pfam" id="PF17919">
    <property type="entry name" value="RT_RNaseH_2"/>
    <property type="match status" value="1"/>
</dbReference>
<organism evidence="3 4">
    <name type="scientific">Hemibagrus guttatus</name>
    <dbReference type="NCBI Taxonomy" id="175788"/>
    <lineage>
        <taxon>Eukaryota</taxon>
        <taxon>Metazoa</taxon>
        <taxon>Chordata</taxon>
        <taxon>Craniata</taxon>
        <taxon>Vertebrata</taxon>
        <taxon>Euteleostomi</taxon>
        <taxon>Actinopterygii</taxon>
        <taxon>Neopterygii</taxon>
        <taxon>Teleostei</taxon>
        <taxon>Ostariophysi</taxon>
        <taxon>Siluriformes</taxon>
        <taxon>Bagridae</taxon>
        <taxon>Hemibagrus</taxon>
    </lineage>
</organism>
<feature type="compositionally biased region" description="Basic and acidic residues" evidence="1">
    <location>
        <begin position="1"/>
        <end position="10"/>
    </location>
</feature>
<sequence>MRLGALDRRNHAGLPAAEDGTHQPPCAPKSDFSLPFTLHTDVSETGLGAVLSLEFEGEEHQVLYTSRKLIPAEKKYAAVQREAGDKVGSRGTALLPGRMTLPPTTLPCNGWPRPRTPMRG</sequence>
<dbReference type="PANTHER" id="PTHR34072:SF52">
    <property type="entry name" value="RIBONUCLEASE H"/>
    <property type="match status" value="1"/>
</dbReference>
<comment type="caution">
    <text evidence="3">The sequence shown here is derived from an EMBL/GenBank/DDBJ whole genome shotgun (WGS) entry which is preliminary data.</text>
</comment>
<reference evidence="3" key="1">
    <citation type="submission" date="2023-06" db="EMBL/GenBank/DDBJ databases">
        <title>Male Hemibagrus guttatus genome.</title>
        <authorList>
            <person name="Bian C."/>
        </authorList>
    </citation>
    <scope>NUCLEOTIDE SEQUENCE</scope>
    <source>
        <strain evidence="3">Male_cb2023</strain>
        <tissue evidence="3">Muscle</tissue>
    </source>
</reference>